<dbReference type="STRING" id="329046.A0A1Y2C0B4"/>
<feature type="non-terminal residue" evidence="2">
    <location>
        <position position="254"/>
    </location>
</feature>
<keyword evidence="3" id="KW-1185">Reference proteome</keyword>
<dbReference type="PANTHER" id="PTHR20923:SF1">
    <property type="entry name" value="G PATCH DOMAIN AND ANKYRIN REPEAT-CONTAINING PROTEIN 1"/>
    <property type="match status" value="1"/>
</dbReference>
<dbReference type="SMART" id="SM00443">
    <property type="entry name" value="G_patch"/>
    <property type="match status" value="1"/>
</dbReference>
<dbReference type="AlphaFoldDB" id="A0A1Y2C0B4"/>
<name>A0A1Y2C0B4_9FUNG</name>
<dbReference type="EMBL" id="MCGO01000035">
    <property type="protein sequence ID" value="ORY40483.1"/>
    <property type="molecule type" value="Genomic_DNA"/>
</dbReference>
<dbReference type="Pfam" id="PF01585">
    <property type="entry name" value="G-patch"/>
    <property type="match status" value="1"/>
</dbReference>
<proteinExistence type="predicted"/>
<dbReference type="InterPro" id="IPR039146">
    <property type="entry name" value="GPANK1"/>
</dbReference>
<feature type="domain" description="G-patch" evidence="1">
    <location>
        <begin position="142"/>
        <end position="189"/>
    </location>
</feature>
<comment type="caution">
    <text evidence="2">The sequence shown here is derived from an EMBL/GenBank/DDBJ whole genome shotgun (WGS) entry which is preliminary data.</text>
</comment>
<dbReference type="Proteomes" id="UP000193642">
    <property type="component" value="Unassembled WGS sequence"/>
</dbReference>
<dbReference type="PROSITE" id="PS50174">
    <property type="entry name" value="G_PATCH"/>
    <property type="match status" value="1"/>
</dbReference>
<accession>A0A1Y2C0B4</accession>
<dbReference type="InterPro" id="IPR000467">
    <property type="entry name" value="G_patch_dom"/>
</dbReference>
<sequence>MEPNQWRKYTFLSGDDKVVRFEASSRTDSESEKARAQEASECSSASIYREIIASDIPIQQHSNPQFVKRIKRIQKTMIQSRSSQSKGNESGDDNEATLNCELCKTSVLASKLEVHQSQTCHLLSRLEVEGLGVQPMIYAFSEKDRGYQMLKKQGWKHGDALGVDESTGLKLPVAPRIKRDKVGIGASKATSASSVMKRVGDTFRKPVSLQLAAIELQKKVQGEGTGVVKRRRIEILHDAQKSREKGLALLAYLN</sequence>
<dbReference type="PANTHER" id="PTHR20923">
    <property type="entry name" value="BAT4 PROTEIN-RELATED"/>
    <property type="match status" value="1"/>
</dbReference>
<organism evidence="2 3">
    <name type="scientific">Rhizoclosmatium globosum</name>
    <dbReference type="NCBI Taxonomy" id="329046"/>
    <lineage>
        <taxon>Eukaryota</taxon>
        <taxon>Fungi</taxon>
        <taxon>Fungi incertae sedis</taxon>
        <taxon>Chytridiomycota</taxon>
        <taxon>Chytridiomycota incertae sedis</taxon>
        <taxon>Chytridiomycetes</taxon>
        <taxon>Chytridiales</taxon>
        <taxon>Chytriomycetaceae</taxon>
        <taxon>Rhizoclosmatium</taxon>
    </lineage>
</organism>
<dbReference type="GO" id="GO:0003676">
    <property type="term" value="F:nucleic acid binding"/>
    <property type="evidence" value="ECO:0007669"/>
    <property type="project" value="InterPro"/>
</dbReference>
<protein>
    <recommendedName>
        <fullName evidence="1">G-patch domain-containing protein</fullName>
    </recommendedName>
</protein>
<evidence type="ECO:0000259" key="1">
    <source>
        <dbReference type="PROSITE" id="PS50174"/>
    </source>
</evidence>
<gene>
    <name evidence="2" type="ORF">BCR33DRAFT_719458</name>
</gene>
<evidence type="ECO:0000313" key="3">
    <source>
        <dbReference type="Proteomes" id="UP000193642"/>
    </source>
</evidence>
<reference evidence="2 3" key="1">
    <citation type="submission" date="2016-07" db="EMBL/GenBank/DDBJ databases">
        <title>Pervasive Adenine N6-methylation of Active Genes in Fungi.</title>
        <authorList>
            <consortium name="DOE Joint Genome Institute"/>
            <person name="Mondo S.J."/>
            <person name="Dannebaum R.O."/>
            <person name="Kuo R.C."/>
            <person name="Labutti K."/>
            <person name="Haridas S."/>
            <person name="Kuo A."/>
            <person name="Salamov A."/>
            <person name="Ahrendt S.R."/>
            <person name="Lipzen A."/>
            <person name="Sullivan W."/>
            <person name="Andreopoulos W.B."/>
            <person name="Clum A."/>
            <person name="Lindquist E."/>
            <person name="Daum C."/>
            <person name="Ramamoorthy G.K."/>
            <person name="Gryganskyi A."/>
            <person name="Culley D."/>
            <person name="Magnuson J.K."/>
            <person name="James T.Y."/>
            <person name="O'Malley M.A."/>
            <person name="Stajich J.E."/>
            <person name="Spatafora J.W."/>
            <person name="Visel A."/>
            <person name="Grigoriev I.V."/>
        </authorList>
    </citation>
    <scope>NUCLEOTIDE SEQUENCE [LARGE SCALE GENOMIC DNA]</scope>
    <source>
        <strain evidence="2 3">JEL800</strain>
    </source>
</reference>
<evidence type="ECO:0000313" key="2">
    <source>
        <dbReference type="EMBL" id="ORY40483.1"/>
    </source>
</evidence>
<dbReference type="OrthoDB" id="4822at2759"/>